<geneLocation type="plasmid" evidence="1 2">
    <name>pAS9A-2</name>
</geneLocation>
<keyword evidence="1" id="KW-0614">Plasmid</keyword>
<dbReference type="Proteomes" id="UP000009235">
    <property type="component" value="Plasmid pAS9A-2"/>
</dbReference>
<gene>
    <name evidence="1" type="ordered locus">AS9A_P20039</name>
</gene>
<name>F6ESG2_HOYSD</name>
<sequence length="41" mass="4755">MSEFIRAAALTDWGFQGSVRPNLRPDGLTRSLWIIRGDKWH</sequence>
<dbReference type="KEGG" id="asd:AS9A_P20039"/>
<dbReference type="HOGENOM" id="CLU_3264775_0_0_11"/>
<reference evidence="1 2" key="1">
    <citation type="journal article" date="2011" name="J. Bacteriol.">
        <title>Complete genome sequence of Amycolicicoccus subflavus DQS3-9A1T, an actinomycete isolated from crude oil-polluted soil.</title>
        <authorList>
            <person name="Cai M."/>
            <person name="Chen W.M."/>
            <person name="Nie Y."/>
            <person name="Chi C.Q."/>
            <person name="Wang Y.N."/>
            <person name="Tang Y.Q."/>
            <person name="Li G.Y."/>
            <person name="Wu X.L."/>
        </authorList>
    </citation>
    <scope>NUCLEOTIDE SEQUENCE [LARGE SCALE GENOMIC DNA]</scope>
    <source>
        <strain evidence="2">DSM 45089 / DQS3-9A1</strain>
        <plasmid evidence="1 2">pAS9A-2</plasmid>
    </source>
</reference>
<evidence type="ECO:0000313" key="2">
    <source>
        <dbReference type="Proteomes" id="UP000009235"/>
    </source>
</evidence>
<dbReference type="AlphaFoldDB" id="F6ESG2"/>
<dbReference type="EMBL" id="CP002788">
    <property type="protein sequence ID" value="AEF43083.1"/>
    <property type="molecule type" value="Genomic_DNA"/>
</dbReference>
<evidence type="ECO:0000313" key="1">
    <source>
        <dbReference type="EMBL" id="AEF43083.1"/>
    </source>
</evidence>
<proteinExistence type="predicted"/>
<organism evidence="1 2">
    <name type="scientific">Hoyosella subflava (strain DSM 45089 / JCM 17490 / NBRC 109087 / DQS3-9A1)</name>
    <name type="common">Amycolicicoccus subflavus</name>
    <dbReference type="NCBI Taxonomy" id="443218"/>
    <lineage>
        <taxon>Bacteria</taxon>
        <taxon>Bacillati</taxon>
        <taxon>Actinomycetota</taxon>
        <taxon>Actinomycetes</taxon>
        <taxon>Mycobacteriales</taxon>
        <taxon>Hoyosellaceae</taxon>
        <taxon>Hoyosella</taxon>
    </lineage>
</organism>
<protein>
    <submittedName>
        <fullName evidence="1">Uncharacterized protein</fullName>
    </submittedName>
</protein>
<keyword evidence="2" id="KW-1185">Reference proteome</keyword>
<accession>F6ESG2</accession>